<accession>A0ABR2WHC0</accession>
<dbReference type="InterPro" id="IPR009071">
    <property type="entry name" value="HMG_box_dom"/>
</dbReference>
<feature type="region of interest" description="Disordered" evidence="4">
    <location>
        <begin position="76"/>
        <end position="98"/>
    </location>
</feature>
<dbReference type="InterPro" id="IPR036910">
    <property type="entry name" value="HMG_box_dom_sf"/>
</dbReference>
<dbReference type="SUPFAM" id="SSF47095">
    <property type="entry name" value="HMG-box"/>
    <property type="match status" value="1"/>
</dbReference>
<dbReference type="PROSITE" id="PS50118">
    <property type="entry name" value="HMG_BOX_2"/>
    <property type="match status" value="1"/>
</dbReference>
<dbReference type="PANTHER" id="PTHR10270:SF161">
    <property type="entry name" value="SEX-DETERMINING REGION Y PROTEIN"/>
    <property type="match status" value="1"/>
</dbReference>
<dbReference type="Pfam" id="PF00505">
    <property type="entry name" value="HMG_box"/>
    <property type="match status" value="1"/>
</dbReference>
<evidence type="ECO:0000313" key="7">
    <source>
        <dbReference type="Proteomes" id="UP001479436"/>
    </source>
</evidence>
<reference evidence="6 7" key="1">
    <citation type="submission" date="2023-04" db="EMBL/GenBank/DDBJ databases">
        <title>Genome of Basidiobolus ranarum AG-B5.</title>
        <authorList>
            <person name="Stajich J.E."/>
            <person name="Carter-House D."/>
            <person name="Gryganskyi A."/>
        </authorList>
    </citation>
    <scope>NUCLEOTIDE SEQUENCE [LARGE SCALE GENOMIC DNA]</scope>
    <source>
        <strain evidence="6 7">AG-B5</strain>
    </source>
</reference>
<gene>
    <name evidence="6" type="primary">gei-3_2</name>
    <name evidence="6" type="ORF">K7432_014647</name>
</gene>
<feature type="region of interest" description="Disordered" evidence="4">
    <location>
        <begin position="318"/>
        <end position="403"/>
    </location>
</feature>
<evidence type="ECO:0000256" key="4">
    <source>
        <dbReference type="SAM" id="MobiDB-lite"/>
    </source>
</evidence>
<feature type="region of interest" description="Disordered" evidence="4">
    <location>
        <begin position="1"/>
        <end position="23"/>
    </location>
</feature>
<feature type="compositionally biased region" description="Low complexity" evidence="4">
    <location>
        <begin position="86"/>
        <end position="98"/>
    </location>
</feature>
<protein>
    <submittedName>
        <fullName evidence="6">DNA binding</fullName>
    </submittedName>
</protein>
<organism evidence="6 7">
    <name type="scientific">Basidiobolus ranarum</name>
    <dbReference type="NCBI Taxonomy" id="34480"/>
    <lineage>
        <taxon>Eukaryota</taxon>
        <taxon>Fungi</taxon>
        <taxon>Fungi incertae sedis</taxon>
        <taxon>Zoopagomycota</taxon>
        <taxon>Entomophthoromycotina</taxon>
        <taxon>Basidiobolomycetes</taxon>
        <taxon>Basidiobolales</taxon>
        <taxon>Basidiobolaceae</taxon>
        <taxon>Basidiobolus</taxon>
    </lineage>
</organism>
<keyword evidence="2" id="KW-0804">Transcription</keyword>
<evidence type="ECO:0000313" key="6">
    <source>
        <dbReference type="EMBL" id="KAK9760888.1"/>
    </source>
</evidence>
<evidence type="ECO:0000259" key="5">
    <source>
        <dbReference type="PROSITE" id="PS50118"/>
    </source>
</evidence>
<dbReference type="Proteomes" id="UP001479436">
    <property type="component" value="Unassembled WGS sequence"/>
</dbReference>
<dbReference type="InterPro" id="IPR050140">
    <property type="entry name" value="SRY-related_HMG-box_TF-like"/>
</dbReference>
<name>A0ABR2WHC0_9FUNG</name>
<feature type="region of interest" description="Disordered" evidence="4">
    <location>
        <begin position="226"/>
        <end position="254"/>
    </location>
</feature>
<evidence type="ECO:0000256" key="2">
    <source>
        <dbReference type="ARBA" id="ARBA00023163"/>
    </source>
</evidence>
<evidence type="ECO:0000256" key="1">
    <source>
        <dbReference type="ARBA" id="ARBA00023125"/>
    </source>
</evidence>
<sequence length="458" mass="50549">MFPDRRQNQGLNQSLGQGLNPISTYSPLDTYNTRQFDPSGFDNRNYLNPTATWKENGSLFQQVDTDVSSSNLQNSLLQNEGHNGLSSIPPSSTAYSSQSLRMLNNGDPQLPYFNQAPLASVSQQAFPNYQSMTTPSNNQSPGMSVAHMSPATTETSFIRRYPGGPGIMGGMDPLNLTSEMNYPNQGYTTQLNGLDTFGRNALNPFVDNTNANLELKPRVNPEFQYNSRNGNGNGNSNGNTHNLVDNPNSISNESHLQVDHNYNHRCQPGTSTNGNNSNLIQEIIQPTNHGVVNHSLKHNGHQEIEPQKYSQPLASVQHSAYSTSPFPGNGTITPGQISMSPEYQESEKIQDEMLPSSSSSTTTQFKDRTPSTSVKTKASKEKSKNSKPIPSNLTPPGQKLKRPMNAFLIYASQRRPQLQETDPTMTTAAQSKILGDEWAKMEDSRKLDYVERARSLKT</sequence>
<dbReference type="EMBL" id="JASJQH010001723">
    <property type="protein sequence ID" value="KAK9760888.1"/>
    <property type="molecule type" value="Genomic_DNA"/>
</dbReference>
<evidence type="ECO:0000256" key="3">
    <source>
        <dbReference type="PROSITE-ProRule" id="PRU00267"/>
    </source>
</evidence>
<feature type="compositionally biased region" description="Polar residues" evidence="4">
    <location>
        <begin position="240"/>
        <end position="254"/>
    </location>
</feature>
<feature type="DNA-binding region" description="HMG box" evidence="3">
    <location>
        <begin position="400"/>
        <end position="458"/>
    </location>
</feature>
<dbReference type="PANTHER" id="PTHR10270">
    <property type="entry name" value="SOX TRANSCRIPTION FACTOR"/>
    <property type="match status" value="1"/>
</dbReference>
<keyword evidence="3" id="KW-0539">Nucleus</keyword>
<keyword evidence="1 3" id="KW-0238">DNA-binding</keyword>
<feature type="compositionally biased region" description="Polar residues" evidence="4">
    <location>
        <begin position="355"/>
        <end position="376"/>
    </location>
</feature>
<feature type="compositionally biased region" description="Polar residues" evidence="4">
    <location>
        <begin position="386"/>
        <end position="395"/>
    </location>
</feature>
<dbReference type="Gene3D" id="1.10.30.10">
    <property type="entry name" value="High mobility group box domain"/>
    <property type="match status" value="1"/>
</dbReference>
<feature type="compositionally biased region" description="Low complexity" evidence="4">
    <location>
        <begin position="8"/>
        <end position="20"/>
    </location>
</feature>
<feature type="compositionally biased region" description="Low complexity" evidence="4">
    <location>
        <begin position="226"/>
        <end position="239"/>
    </location>
</feature>
<keyword evidence="7" id="KW-1185">Reference proteome</keyword>
<feature type="domain" description="HMG box" evidence="5">
    <location>
        <begin position="400"/>
        <end position="458"/>
    </location>
</feature>
<comment type="caution">
    <text evidence="6">The sequence shown here is derived from an EMBL/GenBank/DDBJ whole genome shotgun (WGS) entry which is preliminary data.</text>
</comment>
<proteinExistence type="predicted"/>
<feature type="compositionally biased region" description="Polar residues" evidence="4">
    <location>
        <begin position="318"/>
        <end position="343"/>
    </location>
</feature>